<organism evidence="1">
    <name type="scientific">Desulfococcus multivorans</name>
    <dbReference type="NCBI Taxonomy" id="897"/>
    <lineage>
        <taxon>Bacteria</taxon>
        <taxon>Pseudomonadati</taxon>
        <taxon>Thermodesulfobacteriota</taxon>
        <taxon>Desulfobacteria</taxon>
        <taxon>Desulfobacterales</taxon>
        <taxon>Desulfococcaceae</taxon>
        <taxon>Desulfococcus</taxon>
    </lineage>
</organism>
<name>Q2N540_DESML</name>
<dbReference type="InterPro" id="IPR036265">
    <property type="entry name" value="HIT-like_sf"/>
</dbReference>
<dbReference type="PATRIC" id="fig|897.4.peg.723"/>
<dbReference type="SUPFAM" id="SSF54197">
    <property type="entry name" value="HIT-like"/>
    <property type="match status" value="1"/>
</dbReference>
<evidence type="ECO:0000313" key="1">
    <source>
        <dbReference type="EMBL" id="CAJ13754.1"/>
    </source>
</evidence>
<dbReference type="EMBL" id="CT009609">
    <property type="protein sequence ID" value="CAJ13754.1"/>
    <property type="molecule type" value="Genomic_DNA"/>
</dbReference>
<accession>Q2N540</accession>
<gene>
    <name evidence="1" type="ORF">dmi16</name>
</gene>
<dbReference type="AlphaFoldDB" id="Q2N540"/>
<sequence length="555" mass="62861">MNLRSCVTPDGRFVVGIHEPGFHVGNFRETDPLRTLGACEDGTEVKNTANIPPEDVVEPRADVIYEIANPFPFRGATFIIKSSADRIAENPSTISLPKRPEVSLTGTLENWLDECPDPSRIDALFRLLPRPLLLALAANATDPRDLERIADHCCDFERNPDTRRPIGLRYERDPRGSFKARIKDHTLCEVLANNARLPEDYRGVMVLRPGVQGQSEIMGEFRADGGKSHVFEYLRRNSYIPWGHYAANMADDAVRYRIRDLSETDIRGMRHLYYQRTYARMADTLDIPLPVRRRTLSVPELEQVRTAVMKAVSADGSGKKLDFSATLWGWNFGFDFSPSGYRLHASHQQIHQQYALIPGTFSRVEPPETADAGAVGDENPETFAFGDLVADFADRFRRRHRIDFFSAYLRAIRNNQRMDGRKDRDARLVVYEDPRVMLFVPKAQTSQWELQLMTAAPVGHILEADTAVRASLDRAVWIAVTVLERLGARMITIIEAARRFDEGDAGQRLIYCFLPKLPYSPGSFTEAQLRWINGHYPEDFAAACRRRGADLGLIP</sequence>
<dbReference type="KEGG" id="dml:Dmul_06250"/>
<protein>
    <submittedName>
        <fullName evidence="1">Uncharacterized protein</fullName>
    </submittedName>
</protein>
<dbReference type="RefSeq" id="WP_020876139.1">
    <property type="nucleotide sequence ID" value="NZ_CP015381.1"/>
</dbReference>
<proteinExistence type="predicted"/>
<reference evidence="1" key="1">
    <citation type="journal article" date="2007" name="J. Mol. Microbiol. Biotechnol.">
        <title>Analyses of the vrl gene cluster in Desulfococcus multivorans: homologous to the virulence-associated locus of the ovine footrot pathogen Dichelobacter nodosus strain A198.</title>
        <authorList>
            <person name="Knaust F."/>
            <person name="Kube M."/>
            <person name="Reinhardt R."/>
            <person name="Rabus R."/>
        </authorList>
    </citation>
    <scope>NUCLEOTIDE SEQUENCE</scope>
</reference>